<keyword evidence="8" id="KW-1003">Cell membrane</keyword>
<evidence type="ECO:0000256" key="20">
    <source>
        <dbReference type="ARBA" id="ARBA00032253"/>
    </source>
</evidence>
<evidence type="ECO:0000256" key="18">
    <source>
        <dbReference type="ARBA" id="ARBA00029893"/>
    </source>
</evidence>
<evidence type="ECO:0000256" key="24">
    <source>
        <dbReference type="SAM" id="Phobius"/>
    </source>
</evidence>
<name>A0A2C9CG34_KUEST</name>
<evidence type="ECO:0000256" key="5">
    <source>
        <dbReference type="ARBA" id="ARBA00010185"/>
    </source>
</evidence>
<keyword evidence="14" id="KW-0443">Lipid metabolism</keyword>
<dbReference type="EMBL" id="LT934425">
    <property type="protein sequence ID" value="SOH03707.1"/>
    <property type="molecule type" value="Genomic_DNA"/>
</dbReference>
<evidence type="ECO:0000256" key="14">
    <source>
        <dbReference type="ARBA" id="ARBA00023098"/>
    </source>
</evidence>
<evidence type="ECO:0000256" key="16">
    <source>
        <dbReference type="ARBA" id="ARBA00023209"/>
    </source>
</evidence>
<evidence type="ECO:0000256" key="12">
    <source>
        <dbReference type="ARBA" id="ARBA00022695"/>
    </source>
</evidence>
<keyword evidence="11 24" id="KW-0812">Transmembrane</keyword>
<dbReference type="GO" id="GO:0016024">
    <property type="term" value="P:CDP-diacylglycerol biosynthetic process"/>
    <property type="evidence" value="ECO:0007669"/>
    <property type="project" value="TreeGrafter"/>
</dbReference>
<proteinExistence type="inferred from homology"/>
<feature type="transmembrane region" description="Helical" evidence="24">
    <location>
        <begin position="7"/>
        <end position="26"/>
    </location>
</feature>
<evidence type="ECO:0000256" key="6">
    <source>
        <dbReference type="ARBA" id="ARBA00012487"/>
    </source>
</evidence>
<feature type="transmembrane region" description="Helical" evidence="24">
    <location>
        <begin position="32"/>
        <end position="49"/>
    </location>
</feature>
<keyword evidence="26" id="KW-1185">Reference proteome</keyword>
<evidence type="ECO:0000256" key="1">
    <source>
        <dbReference type="ARBA" id="ARBA00001698"/>
    </source>
</evidence>
<keyword evidence="10" id="KW-0808">Transferase</keyword>
<gene>
    <name evidence="25" type="primary">cds</name>
    <name evidence="25" type="ORF">KSMBR1_1205</name>
</gene>
<evidence type="ECO:0000256" key="7">
    <source>
        <dbReference type="ARBA" id="ARBA00019373"/>
    </source>
</evidence>
<dbReference type="OrthoDB" id="9799199at2"/>
<evidence type="ECO:0000256" key="2">
    <source>
        <dbReference type="ARBA" id="ARBA00004651"/>
    </source>
</evidence>
<evidence type="ECO:0000256" key="10">
    <source>
        <dbReference type="ARBA" id="ARBA00022679"/>
    </source>
</evidence>
<feature type="transmembrane region" description="Helical" evidence="24">
    <location>
        <begin position="149"/>
        <end position="167"/>
    </location>
</feature>
<reference evidence="26" key="1">
    <citation type="submission" date="2017-10" db="EMBL/GenBank/DDBJ databases">
        <authorList>
            <person name="Frank J."/>
        </authorList>
    </citation>
    <scope>NUCLEOTIDE SEQUENCE [LARGE SCALE GENOMIC DNA]</scope>
</reference>
<dbReference type="PANTHER" id="PTHR46382:SF1">
    <property type="entry name" value="PHOSPHATIDATE CYTIDYLYLTRANSFERASE"/>
    <property type="match status" value="1"/>
</dbReference>
<keyword evidence="12" id="KW-0548">Nucleotidyltransferase</keyword>
<comment type="pathway">
    <text evidence="3">Phospholipid metabolism; CDP-diacylglycerol biosynthesis; CDP-diacylglycerol from sn-glycerol 3-phosphate: step 3/3.</text>
</comment>
<dbReference type="PANTHER" id="PTHR46382">
    <property type="entry name" value="PHOSPHATIDATE CYTIDYLYLTRANSFERASE"/>
    <property type="match status" value="1"/>
</dbReference>
<evidence type="ECO:0000256" key="22">
    <source>
        <dbReference type="ARBA" id="ARBA00032743"/>
    </source>
</evidence>
<keyword evidence="16" id="KW-0594">Phospholipid biosynthesis</keyword>
<feature type="transmembrane region" description="Helical" evidence="24">
    <location>
        <begin position="122"/>
        <end position="143"/>
    </location>
</feature>
<dbReference type="GO" id="GO:0005886">
    <property type="term" value="C:plasma membrane"/>
    <property type="evidence" value="ECO:0007669"/>
    <property type="project" value="UniProtKB-SubCell"/>
</dbReference>
<dbReference type="EC" id="2.7.7.41" evidence="6"/>
<evidence type="ECO:0000256" key="13">
    <source>
        <dbReference type="ARBA" id="ARBA00022989"/>
    </source>
</evidence>
<evidence type="ECO:0000256" key="23">
    <source>
        <dbReference type="ARBA" id="ARBA00033406"/>
    </source>
</evidence>
<dbReference type="Proteomes" id="UP000221734">
    <property type="component" value="Chromosome Kuenenia_stuttgartiensis_MBR1"/>
</dbReference>
<feature type="transmembrane region" description="Helical" evidence="24">
    <location>
        <begin position="90"/>
        <end position="110"/>
    </location>
</feature>
<evidence type="ECO:0000256" key="3">
    <source>
        <dbReference type="ARBA" id="ARBA00005119"/>
    </source>
</evidence>
<keyword evidence="9" id="KW-0444">Lipid biosynthesis</keyword>
<evidence type="ECO:0000313" key="25">
    <source>
        <dbReference type="EMBL" id="SOH03707.1"/>
    </source>
</evidence>
<keyword evidence="17" id="KW-1208">Phospholipid metabolism</keyword>
<keyword evidence="15 24" id="KW-0472">Membrane</keyword>
<comment type="catalytic activity">
    <reaction evidence="1">
        <text>a 1,2-diacyl-sn-glycero-3-phosphate + CTP + H(+) = a CDP-1,2-diacyl-sn-glycerol + diphosphate</text>
        <dbReference type="Rhea" id="RHEA:16229"/>
        <dbReference type="ChEBI" id="CHEBI:15378"/>
        <dbReference type="ChEBI" id="CHEBI:33019"/>
        <dbReference type="ChEBI" id="CHEBI:37563"/>
        <dbReference type="ChEBI" id="CHEBI:58332"/>
        <dbReference type="ChEBI" id="CHEBI:58608"/>
        <dbReference type="EC" id="2.7.7.41"/>
    </reaction>
</comment>
<protein>
    <recommendedName>
        <fullName evidence="7">Phosphatidate cytidylyltransferase</fullName>
        <ecNumber evidence="6">2.7.7.41</ecNumber>
    </recommendedName>
    <alternativeName>
        <fullName evidence="20">CDP-DAG synthase</fullName>
    </alternativeName>
    <alternativeName>
        <fullName evidence="22">CDP-DG synthase</fullName>
    </alternativeName>
    <alternativeName>
        <fullName evidence="18">CDP-diacylglycerol synthase</fullName>
    </alternativeName>
    <alternativeName>
        <fullName evidence="21">CDP-diglyceride pyrophosphorylase</fullName>
    </alternativeName>
    <alternativeName>
        <fullName evidence="23">CDP-diglyceride synthase</fullName>
    </alternativeName>
    <alternativeName>
        <fullName evidence="19">CTP:phosphatidate cytidylyltransferase</fullName>
    </alternativeName>
</protein>
<keyword evidence="13 24" id="KW-1133">Transmembrane helix</keyword>
<sequence>MSTLKTRVTLGVILFAVFFGVMSLDVMFSTDIGFGCIAMVAAGMGLYEFYTIAGKCGFRPFRVAGIGIGIWLFVSYWVSIHGDAGAESQFFRKDIVLVLIFLLLLLQAVTRGAKDAIKNISVTVFGIFYVPFLLGFAIALRHFPNGTCVVIMALLVSKFGDIGGYLLGRKYGKHKLARSISPNKTVEGACFSVISSILVAVIFNSIPQTRVISLPWSVLFGAVVGSFAILGDLAESLIKRDANVKDSGNLVPSFGGVLDIIDCLLVSLPVTYYFLLFFKLI</sequence>
<evidence type="ECO:0000256" key="4">
    <source>
        <dbReference type="ARBA" id="ARBA00005189"/>
    </source>
</evidence>
<comment type="similarity">
    <text evidence="5">Belongs to the CDS family.</text>
</comment>
<feature type="transmembrane region" description="Helical" evidence="24">
    <location>
        <begin position="250"/>
        <end position="275"/>
    </location>
</feature>
<evidence type="ECO:0000256" key="21">
    <source>
        <dbReference type="ARBA" id="ARBA00032396"/>
    </source>
</evidence>
<accession>A0A2C9CG34</accession>
<evidence type="ECO:0000313" key="26">
    <source>
        <dbReference type="Proteomes" id="UP000221734"/>
    </source>
</evidence>
<dbReference type="Pfam" id="PF01148">
    <property type="entry name" value="CTP_transf_1"/>
    <property type="match status" value="1"/>
</dbReference>
<feature type="transmembrane region" description="Helical" evidence="24">
    <location>
        <begin position="61"/>
        <end position="78"/>
    </location>
</feature>
<evidence type="ECO:0000256" key="8">
    <source>
        <dbReference type="ARBA" id="ARBA00022475"/>
    </source>
</evidence>
<organism evidence="25 26">
    <name type="scientific">Kuenenia stuttgartiensis</name>
    <dbReference type="NCBI Taxonomy" id="174633"/>
    <lineage>
        <taxon>Bacteria</taxon>
        <taxon>Pseudomonadati</taxon>
        <taxon>Planctomycetota</taxon>
        <taxon>Candidatus Brocadiia</taxon>
        <taxon>Candidatus Brocadiales</taxon>
        <taxon>Candidatus Brocadiaceae</taxon>
        <taxon>Candidatus Kuenenia</taxon>
    </lineage>
</organism>
<comment type="subcellular location">
    <subcellularLocation>
        <location evidence="2">Cell membrane</location>
        <topology evidence="2">Multi-pass membrane protein</topology>
    </subcellularLocation>
</comment>
<evidence type="ECO:0000256" key="9">
    <source>
        <dbReference type="ARBA" id="ARBA00022516"/>
    </source>
</evidence>
<dbReference type="AlphaFoldDB" id="A0A2C9CG34"/>
<dbReference type="GO" id="GO:0004605">
    <property type="term" value="F:phosphatidate cytidylyltransferase activity"/>
    <property type="evidence" value="ECO:0007669"/>
    <property type="project" value="UniProtKB-EC"/>
</dbReference>
<evidence type="ECO:0000256" key="11">
    <source>
        <dbReference type="ARBA" id="ARBA00022692"/>
    </source>
</evidence>
<dbReference type="RefSeq" id="WP_157820411.1">
    <property type="nucleotide sequence ID" value="NZ_LT934425.1"/>
</dbReference>
<feature type="transmembrane region" description="Helical" evidence="24">
    <location>
        <begin position="218"/>
        <end position="238"/>
    </location>
</feature>
<evidence type="ECO:0000256" key="17">
    <source>
        <dbReference type="ARBA" id="ARBA00023264"/>
    </source>
</evidence>
<evidence type="ECO:0000256" key="19">
    <source>
        <dbReference type="ARBA" id="ARBA00031825"/>
    </source>
</evidence>
<evidence type="ECO:0000256" key="15">
    <source>
        <dbReference type="ARBA" id="ARBA00023136"/>
    </source>
</evidence>
<comment type="pathway">
    <text evidence="4">Lipid metabolism.</text>
</comment>
<dbReference type="KEGG" id="kst:KSMBR1_1205"/>